<dbReference type="InterPro" id="IPR011990">
    <property type="entry name" value="TPR-like_helical_dom_sf"/>
</dbReference>
<gene>
    <name evidence="1" type="ORF">FMUND_433</name>
</gene>
<accession>A0A8H5Z889</accession>
<organism evidence="1 2">
    <name type="scientific">Fusarium mundagurra</name>
    <dbReference type="NCBI Taxonomy" id="1567541"/>
    <lineage>
        <taxon>Eukaryota</taxon>
        <taxon>Fungi</taxon>
        <taxon>Dikarya</taxon>
        <taxon>Ascomycota</taxon>
        <taxon>Pezizomycotina</taxon>
        <taxon>Sordariomycetes</taxon>
        <taxon>Hypocreomycetidae</taxon>
        <taxon>Hypocreales</taxon>
        <taxon>Nectriaceae</taxon>
        <taxon>Fusarium</taxon>
        <taxon>Fusarium fujikuroi species complex</taxon>
    </lineage>
</organism>
<dbReference type="Pfam" id="PF13374">
    <property type="entry name" value="TPR_10"/>
    <property type="match status" value="1"/>
</dbReference>
<dbReference type="EMBL" id="JAAOAN010000024">
    <property type="protein sequence ID" value="KAF5724876.1"/>
    <property type="molecule type" value="Genomic_DNA"/>
</dbReference>
<protein>
    <submittedName>
        <fullName evidence="1">Uncharacterized protein</fullName>
    </submittedName>
</protein>
<proteinExistence type="predicted"/>
<sequence length="284" mass="32271">MAQLSNYANFLGDRYLGTGNISDLEESIHIFVMVCGRVAEEEVYLDRHKCLSNFGIQLSRSKSKNLSNLAIILKHEHFKTDDPEVLEEAISVHRKAVEAVYKNYPDVFATFHNLATLLTTKYKLTQRLEDLEEALRLGRQAVDLTPEDYANRAARLNTLAVQLSDMSKKTGLTSHLNDAIHHGQKALDVTGESHPDRANRLVNQGGRYGDLFWKTRGKQHFDTWRSLTRNDHSFSCVIDAIRLPDTFMDDYKNRANAAKVAKMRVAEDLTYTDLGVFQQEGPRS</sequence>
<dbReference type="Proteomes" id="UP000544331">
    <property type="component" value="Unassembled WGS sequence"/>
</dbReference>
<dbReference type="Gene3D" id="1.25.40.10">
    <property type="entry name" value="Tetratricopeptide repeat domain"/>
    <property type="match status" value="1"/>
</dbReference>
<keyword evidence="2" id="KW-1185">Reference proteome</keyword>
<name>A0A8H5Z889_9HYPO</name>
<evidence type="ECO:0000313" key="2">
    <source>
        <dbReference type="Proteomes" id="UP000544331"/>
    </source>
</evidence>
<dbReference type="AlphaFoldDB" id="A0A8H5Z889"/>
<evidence type="ECO:0000313" key="1">
    <source>
        <dbReference type="EMBL" id="KAF5724876.1"/>
    </source>
</evidence>
<dbReference type="OrthoDB" id="9991317at2759"/>
<reference evidence="1 2" key="1">
    <citation type="submission" date="2020-05" db="EMBL/GenBank/DDBJ databases">
        <title>Identification and distribution of gene clusters putatively required for synthesis of sphingolipid metabolism inhibitors in phylogenetically diverse species of the filamentous fungus Fusarium.</title>
        <authorList>
            <person name="Kim H.-S."/>
            <person name="Busman M."/>
            <person name="Brown D.W."/>
            <person name="Divon H."/>
            <person name="Uhlig S."/>
            <person name="Proctor R.H."/>
        </authorList>
    </citation>
    <scope>NUCLEOTIDE SEQUENCE [LARGE SCALE GENOMIC DNA]</scope>
    <source>
        <strain evidence="1 2">NRRL 66235</strain>
    </source>
</reference>
<dbReference type="SUPFAM" id="SSF48452">
    <property type="entry name" value="TPR-like"/>
    <property type="match status" value="1"/>
</dbReference>
<comment type="caution">
    <text evidence="1">The sequence shown here is derived from an EMBL/GenBank/DDBJ whole genome shotgun (WGS) entry which is preliminary data.</text>
</comment>